<reference evidence="1" key="1">
    <citation type="submission" date="2014-09" db="EMBL/GenBank/DDBJ databases">
        <authorList>
            <person name="Magalhaes I.L.F."/>
            <person name="Oliveira U."/>
            <person name="Santos F.R."/>
            <person name="Vidigal T.H.D.A."/>
            <person name="Brescovit A.D."/>
            <person name="Santos A.J."/>
        </authorList>
    </citation>
    <scope>NUCLEOTIDE SEQUENCE</scope>
    <source>
        <tissue evidence="1">Shoot tissue taken approximately 20 cm above the soil surface</tissue>
    </source>
</reference>
<accession>A0A0A8Z1J2</accession>
<sequence length="39" mass="4351">MAVGFLVPLVLGSCENWFDAAPYLVDEVLDAMDWFCKQG</sequence>
<dbReference type="EMBL" id="GBRH01265234">
    <property type="protein sequence ID" value="JAD32661.1"/>
    <property type="molecule type" value="Transcribed_RNA"/>
</dbReference>
<reference evidence="1" key="2">
    <citation type="journal article" date="2015" name="Data Brief">
        <title>Shoot transcriptome of the giant reed, Arundo donax.</title>
        <authorList>
            <person name="Barrero R.A."/>
            <person name="Guerrero F.D."/>
            <person name="Moolhuijzen P."/>
            <person name="Goolsby J.A."/>
            <person name="Tidwell J."/>
            <person name="Bellgard S.E."/>
            <person name="Bellgard M.I."/>
        </authorList>
    </citation>
    <scope>NUCLEOTIDE SEQUENCE</scope>
    <source>
        <tissue evidence="1">Shoot tissue taken approximately 20 cm above the soil surface</tissue>
    </source>
</reference>
<protein>
    <submittedName>
        <fullName evidence="1">Uncharacterized protein</fullName>
    </submittedName>
</protein>
<proteinExistence type="predicted"/>
<organism evidence="1">
    <name type="scientific">Arundo donax</name>
    <name type="common">Giant reed</name>
    <name type="synonym">Donax arundinaceus</name>
    <dbReference type="NCBI Taxonomy" id="35708"/>
    <lineage>
        <taxon>Eukaryota</taxon>
        <taxon>Viridiplantae</taxon>
        <taxon>Streptophyta</taxon>
        <taxon>Embryophyta</taxon>
        <taxon>Tracheophyta</taxon>
        <taxon>Spermatophyta</taxon>
        <taxon>Magnoliopsida</taxon>
        <taxon>Liliopsida</taxon>
        <taxon>Poales</taxon>
        <taxon>Poaceae</taxon>
        <taxon>PACMAD clade</taxon>
        <taxon>Arundinoideae</taxon>
        <taxon>Arundineae</taxon>
        <taxon>Arundo</taxon>
    </lineage>
</organism>
<evidence type="ECO:0000313" key="1">
    <source>
        <dbReference type="EMBL" id="JAD32661.1"/>
    </source>
</evidence>
<dbReference type="AlphaFoldDB" id="A0A0A8Z1J2"/>
<name>A0A0A8Z1J2_ARUDO</name>